<dbReference type="KEGG" id="pphr:APZ00_16960"/>
<protein>
    <recommendedName>
        <fullName evidence="3">DUF736 domain-containing protein</fullName>
    </recommendedName>
</protein>
<dbReference type="STRING" id="121719.APZ00_16960"/>
<gene>
    <name evidence="1" type="ORF">APZ00_16960</name>
</gene>
<dbReference type="EMBL" id="CP013068">
    <property type="protein sequence ID" value="ALV28543.1"/>
    <property type="molecule type" value="Genomic_DNA"/>
</dbReference>
<keyword evidence="2" id="KW-1185">Reference proteome</keyword>
<organism evidence="1 2">
    <name type="scientific">Pannonibacter phragmitetus</name>
    <dbReference type="NCBI Taxonomy" id="121719"/>
    <lineage>
        <taxon>Bacteria</taxon>
        <taxon>Pseudomonadati</taxon>
        <taxon>Pseudomonadota</taxon>
        <taxon>Alphaproteobacteria</taxon>
        <taxon>Hyphomicrobiales</taxon>
        <taxon>Stappiaceae</taxon>
        <taxon>Pannonibacter</taxon>
    </lineage>
</organism>
<reference evidence="1 2" key="1">
    <citation type="submission" date="2015-10" db="EMBL/GenBank/DDBJ databases">
        <title>The world's first case of liver abscess caused by Pannonibacter phragmitetus.</title>
        <authorList>
            <person name="Ming D."/>
            <person name="Wang M."/>
            <person name="Zhou Y."/>
            <person name="Jiang T."/>
            <person name="Hu S."/>
        </authorList>
    </citation>
    <scope>NUCLEOTIDE SEQUENCE [LARGE SCALE GENOMIC DNA]</scope>
    <source>
        <strain evidence="1 2">31801</strain>
    </source>
</reference>
<dbReference type="InterPro" id="IPR007948">
    <property type="entry name" value="DUF736"/>
</dbReference>
<dbReference type="Proteomes" id="UP000064921">
    <property type="component" value="Chromosome"/>
</dbReference>
<dbReference type="Pfam" id="PF05284">
    <property type="entry name" value="DUF736"/>
    <property type="match status" value="1"/>
</dbReference>
<evidence type="ECO:0000313" key="2">
    <source>
        <dbReference type="Proteomes" id="UP000064921"/>
    </source>
</evidence>
<dbReference type="RefSeq" id="WP_058899629.1">
    <property type="nucleotide sequence ID" value="NZ_CP013068.1"/>
</dbReference>
<dbReference type="AlphaFoldDB" id="A0A0U3EQL7"/>
<evidence type="ECO:0008006" key="3">
    <source>
        <dbReference type="Google" id="ProtNLM"/>
    </source>
</evidence>
<evidence type="ECO:0000313" key="1">
    <source>
        <dbReference type="EMBL" id="ALV28543.1"/>
    </source>
</evidence>
<sequence>MATIGTFTSSDNGYTGTVKTLTLNVKTVKLVPAEGDSERGPDFRIFAGATEFGAAWKKTARETQREYLSVKLDDPSFPAPIYASLVTAEDGESHNLIWSRRNAD</sequence>
<name>A0A0U3EQL7_9HYPH</name>
<accession>A0A0U3EQL7</accession>
<proteinExistence type="predicted"/>